<feature type="domain" description="RNA polymerase sigma-70 region 2" evidence="5">
    <location>
        <begin position="67"/>
        <end position="131"/>
    </location>
</feature>
<organism evidence="7 8">
    <name type="scientific">Candidatus Uhrbacteria bacterium CG_4_9_14_3_um_filter_50_9</name>
    <dbReference type="NCBI Taxonomy" id="1975035"/>
    <lineage>
        <taxon>Bacteria</taxon>
        <taxon>Candidatus Uhriibacteriota</taxon>
    </lineage>
</organism>
<evidence type="ECO:0000256" key="4">
    <source>
        <dbReference type="ARBA" id="ARBA00023163"/>
    </source>
</evidence>
<dbReference type="NCBIfam" id="TIGR02937">
    <property type="entry name" value="sigma70-ECF"/>
    <property type="match status" value="1"/>
</dbReference>
<name>A0A2M7XCT8_9BACT</name>
<dbReference type="PANTHER" id="PTHR43133">
    <property type="entry name" value="RNA POLYMERASE ECF-TYPE SIGMA FACTO"/>
    <property type="match status" value="1"/>
</dbReference>
<reference evidence="8" key="1">
    <citation type="submission" date="2017-09" db="EMBL/GenBank/DDBJ databases">
        <title>Depth-based differentiation of microbial function through sediment-hosted aquifers and enrichment of novel symbionts in the deep terrestrial subsurface.</title>
        <authorList>
            <person name="Probst A.J."/>
            <person name="Ladd B."/>
            <person name="Jarett J.K."/>
            <person name="Geller-Mcgrath D.E."/>
            <person name="Sieber C.M.K."/>
            <person name="Emerson J.B."/>
            <person name="Anantharaman K."/>
            <person name="Thomas B.C."/>
            <person name="Malmstrom R."/>
            <person name="Stieglmeier M."/>
            <person name="Klingl A."/>
            <person name="Woyke T."/>
            <person name="Ryan C.M."/>
            <person name="Banfield J.F."/>
        </authorList>
    </citation>
    <scope>NUCLEOTIDE SEQUENCE [LARGE SCALE GENOMIC DNA]</scope>
</reference>
<dbReference type="InterPro" id="IPR013249">
    <property type="entry name" value="RNA_pol_sigma70_r4_t2"/>
</dbReference>
<dbReference type="InterPro" id="IPR039425">
    <property type="entry name" value="RNA_pol_sigma-70-like"/>
</dbReference>
<keyword evidence="4" id="KW-0804">Transcription</keyword>
<dbReference type="SUPFAM" id="SSF88659">
    <property type="entry name" value="Sigma3 and sigma4 domains of RNA polymerase sigma factors"/>
    <property type="match status" value="1"/>
</dbReference>
<comment type="similarity">
    <text evidence="1">Belongs to the sigma-70 factor family. ECF subfamily.</text>
</comment>
<dbReference type="Proteomes" id="UP000229385">
    <property type="component" value="Unassembled WGS sequence"/>
</dbReference>
<evidence type="ECO:0000313" key="8">
    <source>
        <dbReference type="Proteomes" id="UP000229385"/>
    </source>
</evidence>
<dbReference type="Pfam" id="PF08281">
    <property type="entry name" value="Sigma70_r4_2"/>
    <property type="match status" value="1"/>
</dbReference>
<protein>
    <recommendedName>
        <fullName evidence="9">RNA polymerase subunit sigma-24</fullName>
    </recommendedName>
</protein>
<dbReference type="InterPro" id="IPR007627">
    <property type="entry name" value="RNA_pol_sigma70_r2"/>
</dbReference>
<dbReference type="CDD" id="cd06171">
    <property type="entry name" value="Sigma70_r4"/>
    <property type="match status" value="1"/>
</dbReference>
<evidence type="ECO:0000313" key="7">
    <source>
        <dbReference type="EMBL" id="PJA45700.1"/>
    </source>
</evidence>
<dbReference type="GO" id="GO:0006352">
    <property type="term" value="P:DNA-templated transcription initiation"/>
    <property type="evidence" value="ECO:0007669"/>
    <property type="project" value="InterPro"/>
</dbReference>
<dbReference type="EMBL" id="PFWU01000022">
    <property type="protein sequence ID" value="PJA45700.1"/>
    <property type="molecule type" value="Genomic_DNA"/>
</dbReference>
<keyword evidence="2" id="KW-0805">Transcription regulation</keyword>
<dbReference type="InterPro" id="IPR013324">
    <property type="entry name" value="RNA_pol_sigma_r3/r4-like"/>
</dbReference>
<keyword evidence="3" id="KW-0731">Sigma factor</keyword>
<dbReference type="Gene3D" id="1.10.1740.10">
    <property type="match status" value="1"/>
</dbReference>
<dbReference type="GO" id="GO:0016987">
    <property type="term" value="F:sigma factor activity"/>
    <property type="evidence" value="ECO:0007669"/>
    <property type="project" value="UniProtKB-KW"/>
</dbReference>
<dbReference type="Gene3D" id="1.10.10.10">
    <property type="entry name" value="Winged helix-like DNA-binding domain superfamily/Winged helix DNA-binding domain"/>
    <property type="match status" value="1"/>
</dbReference>
<evidence type="ECO:0000259" key="6">
    <source>
        <dbReference type="Pfam" id="PF08281"/>
    </source>
</evidence>
<evidence type="ECO:0000256" key="3">
    <source>
        <dbReference type="ARBA" id="ARBA00023082"/>
    </source>
</evidence>
<sequence length="218" mass="25316">MFRRQKKESHCKGISQKLNPSAKSIDVCFLLCQPIPPPSTEVLMSYQSDDDALRAALGGDTSAFRWLVEKEQQRIYMIIYAQVRDHTVAKRLTEETFVKAYQNLDRCPRGFSIWLQRIAMNLCIDHQRRTQYEAQDSFVARDEDTQGQAHQSDTNQIARLLSMMEQLPHAQREVIQLRKIDDLTYREIAERLGIPEGHVMSRLFYARKALRAALKTSE</sequence>
<proteinExistence type="inferred from homology"/>
<dbReference type="InterPro" id="IPR014284">
    <property type="entry name" value="RNA_pol_sigma-70_dom"/>
</dbReference>
<dbReference type="InterPro" id="IPR013325">
    <property type="entry name" value="RNA_pol_sigma_r2"/>
</dbReference>
<accession>A0A2M7XCT8</accession>
<dbReference type="GO" id="GO:0003677">
    <property type="term" value="F:DNA binding"/>
    <property type="evidence" value="ECO:0007669"/>
    <property type="project" value="InterPro"/>
</dbReference>
<evidence type="ECO:0008006" key="9">
    <source>
        <dbReference type="Google" id="ProtNLM"/>
    </source>
</evidence>
<gene>
    <name evidence="7" type="ORF">CO174_01770</name>
</gene>
<dbReference type="Pfam" id="PF04542">
    <property type="entry name" value="Sigma70_r2"/>
    <property type="match status" value="1"/>
</dbReference>
<dbReference type="SUPFAM" id="SSF88946">
    <property type="entry name" value="Sigma2 domain of RNA polymerase sigma factors"/>
    <property type="match status" value="1"/>
</dbReference>
<comment type="caution">
    <text evidence="7">The sequence shown here is derived from an EMBL/GenBank/DDBJ whole genome shotgun (WGS) entry which is preliminary data.</text>
</comment>
<dbReference type="PANTHER" id="PTHR43133:SF51">
    <property type="entry name" value="RNA POLYMERASE SIGMA FACTOR"/>
    <property type="match status" value="1"/>
</dbReference>
<evidence type="ECO:0000256" key="1">
    <source>
        <dbReference type="ARBA" id="ARBA00010641"/>
    </source>
</evidence>
<feature type="domain" description="RNA polymerase sigma factor 70 region 4 type 2" evidence="6">
    <location>
        <begin position="159"/>
        <end position="210"/>
    </location>
</feature>
<evidence type="ECO:0000259" key="5">
    <source>
        <dbReference type="Pfam" id="PF04542"/>
    </source>
</evidence>
<evidence type="ECO:0000256" key="2">
    <source>
        <dbReference type="ARBA" id="ARBA00023015"/>
    </source>
</evidence>
<dbReference type="AlphaFoldDB" id="A0A2M7XCT8"/>
<dbReference type="InterPro" id="IPR036388">
    <property type="entry name" value="WH-like_DNA-bd_sf"/>
</dbReference>